<dbReference type="STRING" id="428127.EUBDOL_02328"/>
<dbReference type="Proteomes" id="UP000004090">
    <property type="component" value="Unassembled WGS sequence"/>
</dbReference>
<comment type="caution">
    <text evidence="1">The sequence shown here is derived from an EMBL/GenBank/DDBJ whole genome shotgun (WGS) entry which is preliminary data.</text>
</comment>
<reference evidence="1 2" key="2">
    <citation type="submission" date="2007-09" db="EMBL/GenBank/DDBJ databases">
        <authorList>
            <person name="Fulton L."/>
            <person name="Clifton S."/>
            <person name="Fulton B."/>
            <person name="Xu J."/>
            <person name="Minx P."/>
            <person name="Pepin K.H."/>
            <person name="Johnson M."/>
            <person name="Thiruvilangam P."/>
            <person name="Bhonagiri V."/>
            <person name="Nash W.E."/>
            <person name="Mardis E.R."/>
            <person name="Wilson R.K."/>
        </authorList>
    </citation>
    <scope>NUCLEOTIDE SEQUENCE [LARGE SCALE GENOMIC DNA]</scope>
    <source>
        <strain evidence="1 2">DSM 3991</strain>
    </source>
</reference>
<evidence type="ECO:0000313" key="1">
    <source>
        <dbReference type="EMBL" id="EDP10312.1"/>
    </source>
</evidence>
<sequence length="43" mass="4895">MLSFTLKLLIFQGDQQLSLKPFTFVYRLKSGFAILLFASKPVS</sequence>
<reference evidence="1 2" key="1">
    <citation type="submission" date="2007-09" db="EMBL/GenBank/DDBJ databases">
        <title>Draft genome sequence of Eubacterium dolichum (DSM 3991).</title>
        <authorList>
            <person name="Sudarsanam P."/>
            <person name="Ley R."/>
            <person name="Guruge J."/>
            <person name="Turnbaugh P.J."/>
            <person name="Mahowald M."/>
            <person name="Liep D."/>
            <person name="Gordon J."/>
        </authorList>
    </citation>
    <scope>NUCLEOTIDE SEQUENCE [LARGE SCALE GENOMIC DNA]</scope>
    <source>
        <strain evidence="1 2">DSM 3991</strain>
    </source>
</reference>
<organism evidence="1 2">
    <name type="scientific">Amedibacillus dolichus DSM 3991</name>
    <dbReference type="NCBI Taxonomy" id="428127"/>
    <lineage>
        <taxon>Bacteria</taxon>
        <taxon>Bacillati</taxon>
        <taxon>Bacillota</taxon>
        <taxon>Erysipelotrichia</taxon>
        <taxon>Erysipelotrichales</taxon>
        <taxon>Erysipelotrichaceae</taxon>
        <taxon>Amedibacillus</taxon>
    </lineage>
</organism>
<name>A8RFR4_9FIRM</name>
<accession>A8RFR4</accession>
<dbReference type="EMBL" id="ABAW02000025">
    <property type="protein sequence ID" value="EDP10312.1"/>
    <property type="molecule type" value="Genomic_DNA"/>
</dbReference>
<protein>
    <submittedName>
        <fullName evidence="1">Uncharacterized protein</fullName>
    </submittedName>
</protein>
<evidence type="ECO:0000313" key="2">
    <source>
        <dbReference type="Proteomes" id="UP000004090"/>
    </source>
</evidence>
<dbReference type="HOGENOM" id="CLU_3233733_0_0_9"/>
<dbReference type="AlphaFoldDB" id="A8RFR4"/>
<gene>
    <name evidence="1" type="ORF">EUBDOL_02328</name>
</gene>
<proteinExistence type="predicted"/>